<protein>
    <submittedName>
        <fullName evidence="1">Uncharacterized protein</fullName>
    </submittedName>
</protein>
<reference evidence="1 2" key="1">
    <citation type="submission" date="2016-07" db="EMBL/GenBank/DDBJ databases">
        <title>Draft genome of the white-rot fungus Obba rivulosa 3A-2.</title>
        <authorList>
            <consortium name="DOE Joint Genome Institute"/>
            <person name="Miettinen O."/>
            <person name="Riley R."/>
            <person name="Acob R."/>
            <person name="Barry K."/>
            <person name="Cullen D."/>
            <person name="De Vries R."/>
            <person name="Hainaut M."/>
            <person name="Hatakka A."/>
            <person name="Henrissat B."/>
            <person name="Hilden K."/>
            <person name="Kuo R."/>
            <person name="Labutti K."/>
            <person name="Lipzen A."/>
            <person name="Makela M.R."/>
            <person name="Sandor L."/>
            <person name="Spatafora J.W."/>
            <person name="Grigoriev I.V."/>
            <person name="Hibbett D.S."/>
        </authorList>
    </citation>
    <scope>NUCLEOTIDE SEQUENCE [LARGE SCALE GENOMIC DNA]</scope>
    <source>
        <strain evidence="1 2">3A-2</strain>
    </source>
</reference>
<accession>A0A8E2B3A3</accession>
<proteinExistence type="predicted"/>
<sequence>MTTTRASPMQYMCLRVPVFLQNCTDEDSAPLKSSELISRPASPMTDPYISSFIIPFEILLRRRRFERLNAKPRAHRKTSTYFRYATGSIYTRKIMEAQAWSARFLLPSRTGSWMFGIGISSPDITLPWHNFGDRVLGDWEKVRQAFCIAIFAAPGTLRAEYFKVSPEDFSTHLPEHVNRMMDDLRELAFAHNAPLGLLTDETIMVVIKVQYSRFLDKSDIIYCEAVPVEKHPVRFLLASEQEFKLFQQWKSAVVDQAQARPVLPGDILTLARSKEFSTLYFTMRSPIPKLELPSESLAVVTRWSRPRDLRVDNILVFDTDSFAGCNFSFLVTDIGRSDNDAFSQLFFETMEGSTTKLCLKLYDERRFPLSGMYDFETIVRAQPWFRLDGLEYGVEIARREEATYTRLSNLQGSLMPHYYGIYTACILSSYPGL</sequence>
<dbReference type="Proteomes" id="UP000250043">
    <property type="component" value="Unassembled WGS sequence"/>
</dbReference>
<evidence type="ECO:0000313" key="2">
    <source>
        <dbReference type="Proteomes" id="UP000250043"/>
    </source>
</evidence>
<organism evidence="1 2">
    <name type="scientific">Obba rivulosa</name>
    <dbReference type="NCBI Taxonomy" id="1052685"/>
    <lineage>
        <taxon>Eukaryota</taxon>
        <taxon>Fungi</taxon>
        <taxon>Dikarya</taxon>
        <taxon>Basidiomycota</taxon>
        <taxon>Agaricomycotina</taxon>
        <taxon>Agaricomycetes</taxon>
        <taxon>Polyporales</taxon>
        <taxon>Gelatoporiaceae</taxon>
        <taxon>Obba</taxon>
    </lineage>
</organism>
<dbReference type="AlphaFoldDB" id="A0A8E2B3A3"/>
<name>A0A8E2B3A3_9APHY</name>
<dbReference type="EMBL" id="KV722385">
    <property type="protein sequence ID" value="OCH91447.1"/>
    <property type="molecule type" value="Genomic_DNA"/>
</dbReference>
<evidence type="ECO:0000313" key="1">
    <source>
        <dbReference type="EMBL" id="OCH91447.1"/>
    </source>
</evidence>
<gene>
    <name evidence="1" type="ORF">OBBRIDRAFT_803301</name>
</gene>
<keyword evidence="2" id="KW-1185">Reference proteome</keyword>
<dbReference type="OrthoDB" id="3261465at2759"/>